<dbReference type="OrthoDB" id="29647at2759"/>
<dbReference type="Pfam" id="PF05470">
    <property type="entry name" value="eIF-3c_N"/>
    <property type="match status" value="1"/>
</dbReference>
<feature type="non-terminal residue" evidence="2">
    <location>
        <position position="125"/>
    </location>
</feature>
<dbReference type="EMBL" id="JAGFMF010011457">
    <property type="protein sequence ID" value="KAG8521837.1"/>
    <property type="molecule type" value="Genomic_DNA"/>
</dbReference>
<reference evidence="2" key="1">
    <citation type="journal article" date="2021" name="Evol. Appl.">
        <title>The genome of the Pyrenean desman and the effects of bottlenecks and inbreeding on the genomic landscape of an endangered species.</title>
        <authorList>
            <person name="Escoda L."/>
            <person name="Castresana J."/>
        </authorList>
    </citation>
    <scope>NUCLEOTIDE SEQUENCE</scope>
    <source>
        <strain evidence="2">IBE-C5619</strain>
    </source>
</reference>
<name>A0A8J6AMI3_GALPY</name>
<accession>A0A8J6AMI3</accession>
<sequence length="125" mass="14482">EGVIVTIKFSIIDSPYNYNHNLVTYMKSDAQKYLDGIKHSKVENFHDTDHPLSLCGYILTLEERIDEECTKTVPNTDPHSEEDVEHLKHEAQTYIFHTYYKFYCKAIGGISQWPPSPDISKSEKD</sequence>
<dbReference type="GO" id="GO:0031369">
    <property type="term" value="F:translation initiation factor binding"/>
    <property type="evidence" value="ECO:0007669"/>
    <property type="project" value="InterPro"/>
</dbReference>
<keyword evidence="2" id="KW-0648">Protein biosynthesis</keyword>
<evidence type="ECO:0000259" key="1">
    <source>
        <dbReference type="Pfam" id="PF05470"/>
    </source>
</evidence>
<evidence type="ECO:0000313" key="2">
    <source>
        <dbReference type="EMBL" id="KAG8521837.1"/>
    </source>
</evidence>
<keyword evidence="2" id="KW-0396">Initiation factor</keyword>
<proteinExistence type="predicted"/>
<organism evidence="2 3">
    <name type="scientific">Galemys pyrenaicus</name>
    <name type="common">Iberian desman</name>
    <name type="synonym">Pyrenean desman</name>
    <dbReference type="NCBI Taxonomy" id="202257"/>
    <lineage>
        <taxon>Eukaryota</taxon>
        <taxon>Metazoa</taxon>
        <taxon>Chordata</taxon>
        <taxon>Craniata</taxon>
        <taxon>Vertebrata</taxon>
        <taxon>Euteleostomi</taxon>
        <taxon>Mammalia</taxon>
        <taxon>Eutheria</taxon>
        <taxon>Laurasiatheria</taxon>
        <taxon>Eulipotyphla</taxon>
        <taxon>Talpidae</taxon>
        <taxon>Galemys</taxon>
    </lineage>
</organism>
<feature type="domain" description="Eukaryotic translation initiation factor 3 subunit C N-terminal" evidence="1">
    <location>
        <begin position="35"/>
        <end position="103"/>
    </location>
</feature>
<dbReference type="Proteomes" id="UP000700334">
    <property type="component" value="Unassembled WGS sequence"/>
</dbReference>
<protein>
    <submittedName>
        <fullName evidence="2">Eukaryotic translation initiation factor 3 subunit C</fullName>
    </submittedName>
</protein>
<gene>
    <name evidence="2" type="ORF">J0S82_020054</name>
</gene>
<dbReference type="GO" id="GO:0003743">
    <property type="term" value="F:translation initiation factor activity"/>
    <property type="evidence" value="ECO:0007669"/>
    <property type="project" value="UniProtKB-KW"/>
</dbReference>
<dbReference type="GO" id="GO:0005852">
    <property type="term" value="C:eukaryotic translation initiation factor 3 complex"/>
    <property type="evidence" value="ECO:0007669"/>
    <property type="project" value="InterPro"/>
</dbReference>
<dbReference type="AlphaFoldDB" id="A0A8J6AMI3"/>
<evidence type="ECO:0000313" key="3">
    <source>
        <dbReference type="Proteomes" id="UP000700334"/>
    </source>
</evidence>
<keyword evidence="3" id="KW-1185">Reference proteome</keyword>
<comment type="caution">
    <text evidence="2">The sequence shown here is derived from an EMBL/GenBank/DDBJ whole genome shotgun (WGS) entry which is preliminary data.</text>
</comment>
<dbReference type="InterPro" id="IPR008905">
    <property type="entry name" value="EIF3C_N_dom"/>
</dbReference>